<comment type="caution">
    <text evidence="3">The sequence shown here is derived from an EMBL/GenBank/DDBJ whole genome shotgun (WGS) entry which is preliminary data.</text>
</comment>
<name>A0A8B6H2Q2_MYTGA</name>
<gene>
    <name evidence="3" type="ORF">MGAL_10B090741</name>
</gene>
<keyword evidence="4" id="KW-1185">Reference proteome</keyword>
<feature type="domain" description="Paraneoplastic antigen Ma-like C-terminal" evidence="2">
    <location>
        <begin position="54"/>
        <end position="199"/>
    </location>
</feature>
<evidence type="ECO:0000256" key="1">
    <source>
        <dbReference type="SAM" id="MobiDB-lite"/>
    </source>
</evidence>
<dbReference type="EMBL" id="UYJE01009374">
    <property type="protein sequence ID" value="VDI72934.1"/>
    <property type="molecule type" value="Genomic_DNA"/>
</dbReference>
<feature type="region of interest" description="Disordered" evidence="1">
    <location>
        <begin position="343"/>
        <end position="383"/>
    </location>
</feature>
<reference evidence="3" key="1">
    <citation type="submission" date="2018-11" db="EMBL/GenBank/DDBJ databases">
        <authorList>
            <person name="Alioto T."/>
            <person name="Alioto T."/>
        </authorList>
    </citation>
    <scope>NUCLEOTIDE SEQUENCE</scope>
</reference>
<evidence type="ECO:0000259" key="2">
    <source>
        <dbReference type="Pfam" id="PF14893"/>
    </source>
</evidence>
<dbReference type="InterPro" id="IPR048270">
    <property type="entry name" value="PNMA_C"/>
</dbReference>
<proteinExistence type="predicted"/>
<dbReference type="OrthoDB" id="6203356at2759"/>
<accession>A0A8B6H2Q2</accession>
<dbReference type="AlphaFoldDB" id="A0A8B6H2Q2"/>
<sequence length="452" mass="50740">MNVEPKANTPEEFAAWMQSYLQQQGKQADVKPNITEPQPKTSTPYVHPPRVNTFQGNDKTVKGENTRYDLWRHDIRCLLNEKTHSVEAITQAVSRSVKGEAGVVLMHLGEHASIFDILQKFDCIFGNIDEKETIMSEFYNAKQKEEEDVSTWSCRLEDILSQALNNDEFIVVLRKIEREHIVDNPSLKPTLKTILEKIEKGAPTYTGAPDDSDAQGYLGAQGYSDTSGYTGAPRFNNPSGYSGARGSQPYRGGYRGNNRGYRGYNRGFQPRARGAAIEKGDKVLVRKVAFDGKHKIADKWENEPYIILSQPNLKIPVFNVKKENGEGRLRTLHRNLLLPIGHISDKTVKTPPKPKPRLKPMKSPPKPKSDIITDTSDLASESSSEDECYFVPVMTTDSAPTSTEDTVALQEVEIEQDTTESVGDAQSDIQEIRDDSELGSRFWKLINLVMSY</sequence>
<dbReference type="Proteomes" id="UP000596742">
    <property type="component" value="Unassembled WGS sequence"/>
</dbReference>
<dbReference type="Pfam" id="PF14893">
    <property type="entry name" value="PNMA"/>
    <property type="match status" value="1"/>
</dbReference>
<protein>
    <recommendedName>
        <fullName evidence="2">Paraneoplastic antigen Ma-like C-terminal domain-containing protein</fullName>
    </recommendedName>
</protein>
<evidence type="ECO:0000313" key="3">
    <source>
        <dbReference type="EMBL" id="VDI72934.1"/>
    </source>
</evidence>
<organism evidence="3 4">
    <name type="scientific">Mytilus galloprovincialis</name>
    <name type="common">Mediterranean mussel</name>
    <dbReference type="NCBI Taxonomy" id="29158"/>
    <lineage>
        <taxon>Eukaryota</taxon>
        <taxon>Metazoa</taxon>
        <taxon>Spiralia</taxon>
        <taxon>Lophotrochozoa</taxon>
        <taxon>Mollusca</taxon>
        <taxon>Bivalvia</taxon>
        <taxon>Autobranchia</taxon>
        <taxon>Pteriomorphia</taxon>
        <taxon>Mytilida</taxon>
        <taxon>Mytiloidea</taxon>
        <taxon>Mytilidae</taxon>
        <taxon>Mytilinae</taxon>
        <taxon>Mytilus</taxon>
    </lineage>
</organism>
<feature type="region of interest" description="Disordered" evidence="1">
    <location>
        <begin position="228"/>
        <end position="258"/>
    </location>
</feature>
<evidence type="ECO:0000313" key="4">
    <source>
        <dbReference type="Proteomes" id="UP000596742"/>
    </source>
</evidence>